<dbReference type="InterPro" id="IPR013320">
    <property type="entry name" value="ConA-like_dom_sf"/>
</dbReference>
<dbReference type="SUPFAM" id="SSF49899">
    <property type="entry name" value="Concanavalin A-like lectins/glucanases"/>
    <property type="match status" value="1"/>
</dbReference>
<protein>
    <submittedName>
        <fullName evidence="1">DUF1349 domain-containing protein</fullName>
    </submittedName>
</protein>
<accession>A0ABS6KCI1</accession>
<dbReference type="EMBL" id="JAHQCX010000017">
    <property type="protein sequence ID" value="MBU9728227.1"/>
    <property type="molecule type" value="Genomic_DNA"/>
</dbReference>
<organism evidence="1 2">
    <name type="scientific">Diplocloster modestus</name>
    <dbReference type="NCBI Taxonomy" id="2850322"/>
    <lineage>
        <taxon>Bacteria</taxon>
        <taxon>Bacillati</taxon>
        <taxon>Bacillota</taxon>
        <taxon>Clostridia</taxon>
        <taxon>Lachnospirales</taxon>
        <taxon>Lachnospiraceae</taxon>
        <taxon>Diplocloster</taxon>
    </lineage>
</organism>
<reference evidence="1 2" key="1">
    <citation type="submission" date="2021-06" db="EMBL/GenBank/DDBJ databases">
        <title>Description of novel taxa of the family Lachnospiraceae.</title>
        <authorList>
            <person name="Chaplin A.V."/>
            <person name="Sokolova S.R."/>
            <person name="Pikina A.P."/>
            <person name="Korzhanova M."/>
            <person name="Belova V."/>
            <person name="Korostin D."/>
            <person name="Efimov B.A."/>
        </authorList>
    </citation>
    <scope>NUCLEOTIDE SEQUENCE [LARGE SCALE GENOMIC DNA]</scope>
    <source>
        <strain evidence="1 2">ASD4241</strain>
    </source>
</reference>
<evidence type="ECO:0000313" key="2">
    <source>
        <dbReference type="Proteomes" id="UP001314681"/>
    </source>
</evidence>
<dbReference type="Proteomes" id="UP001314681">
    <property type="component" value="Unassembled WGS sequence"/>
</dbReference>
<name>A0ABS6KCI1_9FIRM</name>
<dbReference type="PIRSF" id="PIRSF022704">
    <property type="entry name" value="UCP022704"/>
    <property type="match status" value="1"/>
</dbReference>
<keyword evidence="2" id="KW-1185">Reference proteome</keyword>
<dbReference type="Gene3D" id="2.60.120.200">
    <property type="match status" value="1"/>
</dbReference>
<evidence type="ECO:0000313" key="1">
    <source>
        <dbReference type="EMBL" id="MBU9728227.1"/>
    </source>
</evidence>
<dbReference type="RefSeq" id="WP_158354913.1">
    <property type="nucleotide sequence ID" value="NZ_JAHQCX010000017.1"/>
</dbReference>
<comment type="caution">
    <text evidence="1">The sequence shown here is derived from an EMBL/GenBank/DDBJ whole genome shotgun (WGS) entry which is preliminary data.</text>
</comment>
<dbReference type="InterPro" id="IPR015987">
    <property type="entry name" value="UCP022704"/>
</dbReference>
<gene>
    <name evidence="1" type="ORF">KTH90_19685</name>
</gene>
<proteinExistence type="predicted"/>
<sequence>MEFDIKDMKWIHEPKSYEIAEDRIRIQTDPFTDFWQRTYYGFQNDNAPALLYETGEQYFSFTVRTDFESQHRFDQCGIAVYEDSENWCKASVEYENEQFQRLGSVVTNLGYSDWATTDISAEVKTVWYRLSRRESDFCIECSMDGQEYRQMRIFHLFEGTKNVHFGIYACSPEASSFSAWFSEIKLSDCKWPAHQ</sequence>
<dbReference type="InterPro" id="IPR009784">
    <property type="entry name" value="DUF1349"/>
</dbReference>
<dbReference type="PANTHER" id="PTHR35332:SF2">
    <property type="entry name" value="REGULATION OF ENOLASE PROTEIN 1"/>
    <property type="match status" value="1"/>
</dbReference>
<dbReference type="PANTHER" id="PTHR35332">
    <property type="entry name" value="REGULATION OF ENOLASE PROTEIN 1"/>
    <property type="match status" value="1"/>
</dbReference>
<dbReference type="Pfam" id="PF07081">
    <property type="entry name" value="DUF1349"/>
    <property type="match status" value="1"/>
</dbReference>